<feature type="transmembrane region" description="Helical" evidence="6">
    <location>
        <begin position="210"/>
        <end position="235"/>
    </location>
</feature>
<feature type="transmembrane region" description="Helical" evidence="6">
    <location>
        <begin position="331"/>
        <end position="353"/>
    </location>
</feature>
<dbReference type="Pfam" id="PF07690">
    <property type="entry name" value="MFS_1"/>
    <property type="match status" value="1"/>
</dbReference>
<sequence>MTETTLQNLEPDEKRDAAIANSADGRNGAGIPEPAASDGADQEKQKVYLTGWRLHTLTAGLCLSLLLSTLETTIVSTSLVSIVNALDGFSQSGWVVTAYFLTYTGFLVVYAKLSDIVGCKPLIMFAVAVFTVFSIACGLSSSMLLLIVFRAFQGVGASGIYSLVTVMTPLLVPPAKLATYIAVISSVFAMSSVLGPLLGGAITDHTTWKWVFFLNGPAGAVAIVLLAVSAPLSFPYRRRPGGFLDALVAERAWRRVDVLGAVASLAASILVVFALQQAGVAYPWRSAPVVACFVLAGLLWAGFVAWERRLSLRVGGVCEPMFPWRLARNRFVVGLLLNAFLTGFPFMAAIINIPQRLQTVNGTTAIEAGLRMLPLLLCSPFSTALAGVAVSKLRLPPLYVLVVGGVLQMVGVGLFSSLDGYGPDIPPAQYGYQVVMGFGFGFNLSTILMMAPMVVQLKDMAVVMGWLTQIRVLGGTIGLAVCSALLNNHITSETSAFLSADQTGALLQSFQNIHALAPDVQDRVRAVYATGYSGQMRAMLYFCAAALLSLALLAERRPRRLQTADDGEFVPPEG</sequence>
<dbReference type="PRINTS" id="PR01036">
    <property type="entry name" value="TCRTETB"/>
</dbReference>
<feature type="transmembrane region" description="Helical" evidence="6">
    <location>
        <begin position="256"/>
        <end position="275"/>
    </location>
</feature>
<feature type="domain" description="Major facilitator superfamily (MFS) profile" evidence="7">
    <location>
        <begin position="57"/>
        <end position="561"/>
    </location>
</feature>
<dbReference type="EMBL" id="JAULSN010000002">
    <property type="protein sequence ID" value="KAK3379684.1"/>
    <property type="molecule type" value="Genomic_DNA"/>
</dbReference>
<feature type="region of interest" description="Disordered" evidence="5">
    <location>
        <begin position="1"/>
        <end position="39"/>
    </location>
</feature>
<evidence type="ECO:0000259" key="7">
    <source>
        <dbReference type="PROSITE" id="PS50850"/>
    </source>
</evidence>
<feature type="transmembrane region" description="Helical" evidence="6">
    <location>
        <begin position="538"/>
        <end position="554"/>
    </location>
</feature>
<dbReference type="InterPro" id="IPR011701">
    <property type="entry name" value="MFS"/>
</dbReference>
<comment type="caution">
    <text evidence="8">The sequence shown here is derived from an EMBL/GenBank/DDBJ whole genome shotgun (WGS) entry which is preliminary data.</text>
</comment>
<dbReference type="GO" id="GO:0005886">
    <property type="term" value="C:plasma membrane"/>
    <property type="evidence" value="ECO:0007669"/>
    <property type="project" value="TreeGrafter"/>
</dbReference>
<keyword evidence="2 6" id="KW-0812">Transmembrane</keyword>
<dbReference type="InterPro" id="IPR036259">
    <property type="entry name" value="MFS_trans_sf"/>
</dbReference>
<feature type="transmembrane region" description="Helical" evidence="6">
    <location>
        <begin position="373"/>
        <end position="391"/>
    </location>
</feature>
<dbReference type="Proteomes" id="UP001287356">
    <property type="component" value="Unassembled WGS sequence"/>
</dbReference>
<feature type="transmembrane region" description="Helical" evidence="6">
    <location>
        <begin position="155"/>
        <end position="172"/>
    </location>
</feature>
<dbReference type="AlphaFoldDB" id="A0AAE0NDW1"/>
<comment type="subcellular location">
    <subcellularLocation>
        <location evidence="1">Membrane</location>
        <topology evidence="1">Multi-pass membrane protein</topology>
    </subcellularLocation>
</comment>
<keyword evidence="9" id="KW-1185">Reference proteome</keyword>
<feature type="transmembrane region" description="Helical" evidence="6">
    <location>
        <begin position="179"/>
        <end position="198"/>
    </location>
</feature>
<dbReference type="Gene3D" id="1.20.1250.20">
    <property type="entry name" value="MFS general substrate transporter like domains"/>
    <property type="match status" value="1"/>
</dbReference>
<feature type="transmembrane region" description="Helical" evidence="6">
    <location>
        <begin position="54"/>
        <end position="80"/>
    </location>
</feature>
<reference evidence="8" key="2">
    <citation type="submission" date="2023-06" db="EMBL/GenBank/DDBJ databases">
        <authorList>
            <consortium name="Lawrence Berkeley National Laboratory"/>
            <person name="Haridas S."/>
            <person name="Hensen N."/>
            <person name="Bonometti L."/>
            <person name="Westerberg I."/>
            <person name="Brannstrom I.O."/>
            <person name="Guillou S."/>
            <person name="Cros-Aarteil S."/>
            <person name="Calhoun S."/>
            <person name="Kuo A."/>
            <person name="Mondo S."/>
            <person name="Pangilinan J."/>
            <person name="Riley R."/>
            <person name="Labutti K."/>
            <person name="Andreopoulos B."/>
            <person name="Lipzen A."/>
            <person name="Chen C."/>
            <person name="Yanf M."/>
            <person name="Daum C."/>
            <person name="Ng V."/>
            <person name="Clum A."/>
            <person name="Steindorff A."/>
            <person name="Ohm R."/>
            <person name="Martin F."/>
            <person name="Silar P."/>
            <person name="Natvig D."/>
            <person name="Lalanne C."/>
            <person name="Gautier V."/>
            <person name="Ament-Velasquez S.L."/>
            <person name="Kruys A."/>
            <person name="Hutchinson M.I."/>
            <person name="Powell A.J."/>
            <person name="Barry K."/>
            <person name="Miller A.N."/>
            <person name="Grigoriev I.V."/>
            <person name="Debuchy R."/>
            <person name="Gladieux P."/>
            <person name="Thoren M.H."/>
            <person name="Johannesson H."/>
        </authorList>
    </citation>
    <scope>NUCLEOTIDE SEQUENCE</scope>
    <source>
        <strain evidence="8">CBS 958.72</strain>
    </source>
</reference>
<dbReference type="InterPro" id="IPR020846">
    <property type="entry name" value="MFS_dom"/>
</dbReference>
<protein>
    <submittedName>
        <fullName evidence="8">Major facilitator superfamily domain-containing protein</fullName>
    </submittedName>
</protein>
<dbReference type="GO" id="GO:0022857">
    <property type="term" value="F:transmembrane transporter activity"/>
    <property type="evidence" value="ECO:0007669"/>
    <property type="project" value="InterPro"/>
</dbReference>
<evidence type="ECO:0000256" key="3">
    <source>
        <dbReference type="ARBA" id="ARBA00022989"/>
    </source>
</evidence>
<reference evidence="8" key="1">
    <citation type="journal article" date="2023" name="Mol. Phylogenet. Evol.">
        <title>Genome-scale phylogeny and comparative genomics of the fungal order Sordariales.</title>
        <authorList>
            <person name="Hensen N."/>
            <person name="Bonometti L."/>
            <person name="Westerberg I."/>
            <person name="Brannstrom I.O."/>
            <person name="Guillou S."/>
            <person name="Cros-Aarteil S."/>
            <person name="Calhoun S."/>
            <person name="Haridas S."/>
            <person name="Kuo A."/>
            <person name="Mondo S."/>
            <person name="Pangilinan J."/>
            <person name="Riley R."/>
            <person name="LaButti K."/>
            <person name="Andreopoulos B."/>
            <person name="Lipzen A."/>
            <person name="Chen C."/>
            <person name="Yan M."/>
            <person name="Daum C."/>
            <person name="Ng V."/>
            <person name="Clum A."/>
            <person name="Steindorff A."/>
            <person name="Ohm R.A."/>
            <person name="Martin F."/>
            <person name="Silar P."/>
            <person name="Natvig D.O."/>
            <person name="Lalanne C."/>
            <person name="Gautier V."/>
            <person name="Ament-Velasquez S.L."/>
            <person name="Kruys A."/>
            <person name="Hutchinson M.I."/>
            <person name="Powell A.J."/>
            <person name="Barry K."/>
            <person name="Miller A.N."/>
            <person name="Grigoriev I.V."/>
            <person name="Debuchy R."/>
            <person name="Gladieux P."/>
            <person name="Hiltunen Thoren M."/>
            <person name="Johannesson H."/>
        </authorList>
    </citation>
    <scope>NUCLEOTIDE SEQUENCE</scope>
    <source>
        <strain evidence="8">CBS 958.72</strain>
    </source>
</reference>
<keyword evidence="3 6" id="KW-1133">Transmembrane helix</keyword>
<evidence type="ECO:0000256" key="2">
    <source>
        <dbReference type="ARBA" id="ARBA00022692"/>
    </source>
</evidence>
<gene>
    <name evidence="8" type="ORF">B0T24DRAFT_612637</name>
</gene>
<proteinExistence type="predicted"/>
<dbReference type="PANTHER" id="PTHR23501">
    <property type="entry name" value="MAJOR FACILITATOR SUPERFAMILY"/>
    <property type="match status" value="1"/>
</dbReference>
<accession>A0AAE0NDW1</accession>
<dbReference type="SUPFAM" id="SSF103473">
    <property type="entry name" value="MFS general substrate transporter"/>
    <property type="match status" value="2"/>
</dbReference>
<dbReference type="PROSITE" id="PS50850">
    <property type="entry name" value="MFS"/>
    <property type="match status" value="1"/>
</dbReference>
<evidence type="ECO:0000256" key="5">
    <source>
        <dbReference type="SAM" id="MobiDB-lite"/>
    </source>
</evidence>
<feature type="transmembrane region" description="Helical" evidence="6">
    <location>
        <begin position="122"/>
        <end position="149"/>
    </location>
</feature>
<evidence type="ECO:0000313" key="9">
    <source>
        <dbReference type="Proteomes" id="UP001287356"/>
    </source>
</evidence>
<keyword evidence="4 6" id="KW-0472">Membrane</keyword>
<feature type="transmembrane region" description="Helical" evidence="6">
    <location>
        <begin position="287"/>
        <end position="306"/>
    </location>
</feature>
<name>A0AAE0NDW1_9PEZI</name>
<dbReference type="Gene3D" id="1.20.1720.10">
    <property type="entry name" value="Multidrug resistance protein D"/>
    <property type="match status" value="1"/>
</dbReference>
<feature type="transmembrane region" description="Helical" evidence="6">
    <location>
        <begin position="463"/>
        <end position="486"/>
    </location>
</feature>
<dbReference type="PANTHER" id="PTHR23501:SF43">
    <property type="entry name" value="MULTIDRUG TRANSPORTER, PUTATIVE (AFU_ORTHOLOGUE AFUA_6G03040)-RELATED"/>
    <property type="match status" value="1"/>
</dbReference>
<evidence type="ECO:0000256" key="1">
    <source>
        <dbReference type="ARBA" id="ARBA00004141"/>
    </source>
</evidence>
<feature type="transmembrane region" description="Helical" evidence="6">
    <location>
        <begin position="92"/>
        <end position="110"/>
    </location>
</feature>
<evidence type="ECO:0000256" key="6">
    <source>
        <dbReference type="SAM" id="Phobius"/>
    </source>
</evidence>
<organism evidence="8 9">
    <name type="scientific">Lasiosphaeria ovina</name>
    <dbReference type="NCBI Taxonomy" id="92902"/>
    <lineage>
        <taxon>Eukaryota</taxon>
        <taxon>Fungi</taxon>
        <taxon>Dikarya</taxon>
        <taxon>Ascomycota</taxon>
        <taxon>Pezizomycotina</taxon>
        <taxon>Sordariomycetes</taxon>
        <taxon>Sordariomycetidae</taxon>
        <taxon>Sordariales</taxon>
        <taxon>Lasiosphaeriaceae</taxon>
        <taxon>Lasiosphaeria</taxon>
    </lineage>
</organism>
<evidence type="ECO:0000256" key="4">
    <source>
        <dbReference type="ARBA" id="ARBA00023136"/>
    </source>
</evidence>
<feature type="transmembrane region" description="Helical" evidence="6">
    <location>
        <begin position="430"/>
        <end position="451"/>
    </location>
</feature>
<evidence type="ECO:0000313" key="8">
    <source>
        <dbReference type="EMBL" id="KAK3379684.1"/>
    </source>
</evidence>
<feature type="transmembrane region" description="Helical" evidence="6">
    <location>
        <begin position="398"/>
        <end position="418"/>
    </location>
</feature>